<dbReference type="Proteomes" id="UP001165960">
    <property type="component" value="Unassembled WGS sequence"/>
</dbReference>
<name>A0ACC2U2D3_9FUNG</name>
<accession>A0ACC2U2D3</accession>
<keyword evidence="2" id="KW-1185">Reference proteome</keyword>
<reference evidence="1" key="1">
    <citation type="submission" date="2022-04" db="EMBL/GenBank/DDBJ databases">
        <title>Genome of the entomopathogenic fungus Entomophthora muscae.</title>
        <authorList>
            <person name="Elya C."/>
            <person name="Lovett B.R."/>
            <person name="Lee E."/>
            <person name="Macias A.M."/>
            <person name="Hajek A.E."/>
            <person name="De Bivort B.L."/>
            <person name="Kasson M.T."/>
            <person name="De Fine Licht H.H."/>
            <person name="Stajich J.E."/>
        </authorList>
    </citation>
    <scope>NUCLEOTIDE SEQUENCE</scope>
    <source>
        <strain evidence="1">Berkeley</strain>
    </source>
</reference>
<dbReference type="EMBL" id="QTSX02001511">
    <property type="protein sequence ID" value="KAJ9080916.1"/>
    <property type="molecule type" value="Genomic_DNA"/>
</dbReference>
<protein>
    <submittedName>
        <fullName evidence="1">Uncharacterized protein</fullName>
    </submittedName>
</protein>
<proteinExistence type="predicted"/>
<sequence>MELWSLLLISILSHQSYLSTPISLGAEGSGQLQAPVPIPGFDKIFPNAPLAPAVPLTIDPSNGPTPAVAQPMAQPTLGPSLSGNATNSTAQTPTNGTAAGNQTINSIPAANSAALSSTTDPMLGRPTASASIVPMPRSKSIAADSAGEMQSLNHVPILLALAAYLY</sequence>
<organism evidence="1 2">
    <name type="scientific">Entomophthora muscae</name>
    <dbReference type="NCBI Taxonomy" id="34485"/>
    <lineage>
        <taxon>Eukaryota</taxon>
        <taxon>Fungi</taxon>
        <taxon>Fungi incertae sedis</taxon>
        <taxon>Zoopagomycota</taxon>
        <taxon>Entomophthoromycotina</taxon>
        <taxon>Entomophthoromycetes</taxon>
        <taxon>Entomophthorales</taxon>
        <taxon>Entomophthoraceae</taxon>
        <taxon>Entomophthora</taxon>
    </lineage>
</organism>
<gene>
    <name evidence="1" type="ORF">DSO57_1019885</name>
</gene>
<comment type="caution">
    <text evidence="1">The sequence shown here is derived from an EMBL/GenBank/DDBJ whole genome shotgun (WGS) entry which is preliminary data.</text>
</comment>
<evidence type="ECO:0000313" key="2">
    <source>
        <dbReference type="Proteomes" id="UP001165960"/>
    </source>
</evidence>
<evidence type="ECO:0000313" key="1">
    <source>
        <dbReference type="EMBL" id="KAJ9080916.1"/>
    </source>
</evidence>